<dbReference type="RefSeq" id="WP_078190116.1">
    <property type="nucleotide sequence ID" value="NZ_JAMCOZ010000014.1"/>
</dbReference>
<dbReference type="Proteomes" id="UP000191160">
    <property type="component" value="Unassembled WGS sequence"/>
</dbReference>
<organism evidence="2 3">
    <name type="scientific">Acinetobacter amyesii</name>
    <dbReference type="NCBI Taxonomy" id="2942470"/>
    <lineage>
        <taxon>Bacteria</taxon>
        <taxon>Pseudomonadati</taxon>
        <taxon>Pseudomonadota</taxon>
        <taxon>Gammaproteobacteria</taxon>
        <taxon>Moraxellales</taxon>
        <taxon>Moraxellaceae</taxon>
        <taxon>Acinetobacter</taxon>
    </lineage>
</organism>
<name>A0A1T1H1F5_9GAMM</name>
<evidence type="ECO:0000313" key="3">
    <source>
        <dbReference type="Proteomes" id="UP000191160"/>
    </source>
</evidence>
<keyword evidence="1" id="KW-1133">Transmembrane helix</keyword>
<keyword evidence="3" id="KW-1185">Reference proteome</keyword>
<dbReference type="AlphaFoldDB" id="A0A1T1H1F5"/>
<proteinExistence type="predicted"/>
<gene>
    <name evidence="2" type="ORF">B1202_08455</name>
</gene>
<comment type="caution">
    <text evidence="2">The sequence shown here is derived from an EMBL/GenBank/DDBJ whole genome shotgun (WGS) entry which is preliminary data.</text>
</comment>
<evidence type="ECO:0000313" key="2">
    <source>
        <dbReference type="EMBL" id="OOV83651.1"/>
    </source>
</evidence>
<keyword evidence="1" id="KW-0812">Transmembrane</keyword>
<sequence length="81" mass="8715">MMTIALVQKLLFFAAVFFMGIGFYTALAGGYASDYGAEDDSPEQQSKMTICTITLTLSVICLIASLSLFVYQIVILLASSS</sequence>
<dbReference type="EMBL" id="MVKX01000004">
    <property type="protein sequence ID" value="OOV83651.1"/>
    <property type="molecule type" value="Genomic_DNA"/>
</dbReference>
<feature type="transmembrane region" description="Helical" evidence="1">
    <location>
        <begin position="52"/>
        <end position="78"/>
    </location>
</feature>
<protein>
    <submittedName>
        <fullName evidence="2">Uncharacterized protein</fullName>
    </submittedName>
</protein>
<keyword evidence="1" id="KW-0472">Membrane</keyword>
<reference evidence="2 3" key="1">
    <citation type="submission" date="2017-02" db="EMBL/GenBank/DDBJ databases">
        <title>Acinetobacter sp. ANC 4945, whole genome shotgun sequencing project.</title>
        <authorList>
            <person name="Radolfova-Krizova L."/>
            <person name="Al Atrouni A."/>
            <person name="Nemec A."/>
        </authorList>
    </citation>
    <scope>NUCLEOTIDE SEQUENCE [LARGE SCALE GENOMIC DNA]</scope>
    <source>
        <strain evidence="2 3">ANC 4945</strain>
    </source>
</reference>
<evidence type="ECO:0000256" key="1">
    <source>
        <dbReference type="SAM" id="Phobius"/>
    </source>
</evidence>
<accession>A0A1T1H1F5</accession>